<evidence type="ECO:0000313" key="2">
    <source>
        <dbReference type="EMBL" id="XCH33204.1"/>
    </source>
</evidence>
<keyword evidence="1" id="KW-1133">Transmembrane helix</keyword>
<feature type="transmembrane region" description="Helical" evidence="1">
    <location>
        <begin position="31"/>
        <end position="49"/>
    </location>
</feature>
<evidence type="ECO:0000256" key="1">
    <source>
        <dbReference type="SAM" id="Phobius"/>
    </source>
</evidence>
<proteinExistence type="predicted"/>
<reference evidence="2" key="1">
    <citation type="submission" date="2024-06" db="EMBL/GenBank/DDBJ databases">
        <title>A Novel Isolate, Dehalogenimonas sp. Strain 4OHTPN, Dechlorinates Aromatic 4 Hydroxy chlorothalonil by a Novel Reductive Dehalogenase.</title>
        <authorList>
            <person name="Liu G."/>
        </authorList>
    </citation>
    <scope>NUCLEOTIDE SEQUENCE</scope>
    <source>
        <strain evidence="2">4OHTPN</strain>
    </source>
</reference>
<keyword evidence="1" id="KW-0812">Transmembrane</keyword>
<sequence length="54" mass="5714">MVFMRVCGLILIVAAIICMFAAVIAGDSVALFVAALVTGVIGNILFWMAKQRQG</sequence>
<dbReference type="EMBL" id="CP159307">
    <property type="protein sequence ID" value="XCH33204.1"/>
    <property type="molecule type" value="Genomic_DNA"/>
</dbReference>
<protein>
    <submittedName>
        <fullName evidence="2">Uncharacterized protein</fullName>
    </submittedName>
</protein>
<name>A0AAU8G9R1_9CHLR</name>
<organism evidence="2">
    <name type="scientific">Dehalogenimonas sp. 4OHTPN</name>
    <dbReference type="NCBI Taxonomy" id="3166643"/>
    <lineage>
        <taxon>Bacteria</taxon>
        <taxon>Bacillati</taxon>
        <taxon>Chloroflexota</taxon>
        <taxon>Dehalococcoidia</taxon>
        <taxon>Dehalococcoidales</taxon>
        <taxon>Dehalococcoidaceae</taxon>
        <taxon>Dehalogenimonas</taxon>
    </lineage>
</organism>
<dbReference type="RefSeq" id="WP_353714448.1">
    <property type="nucleotide sequence ID" value="NZ_CP159307.1"/>
</dbReference>
<gene>
    <name evidence="2" type="ORF">ABV300_08640</name>
</gene>
<keyword evidence="1" id="KW-0472">Membrane</keyword>
<dbReference type="AlphaFoldDB" id="A0AAU8G9R1"/>
<accession>A0AAU8G9R1</accession>